<dbReference type="Proteomes" id="UP000255036">
    <property type="component" value="Unassembled WGS sequence"/>
</dbReference>
<dbReference type="RefSeq" id="WP_115482308.1">
    <property type="nucleotide sequence ID" value="NZ_QRCT01000034.1"/>
</dbReference>
<reference evidence="2 3" key="1">
    <citation type="submission" date="2018-07" db="EMBL/GenBank/DDBJ databases">
        <title>Anaerosacharophilus polymeroproducens gen. nov. sp. nov., an anaerobic bacterium isolated from salt field.</title>
        <authorList>
            <person name="Kim W."/>
            <person name="Yang S.-H."/>
            <person name="Oh J."/>
            <person name="Lee J.-H."/>
            <person name="Kwon K.K."/>
        </authorList>
    </citation>
    <scope>NUCLEOTIDE SEQUENCE [LARGE SCALE GENOMIC DNA]</scope>
    <source>
        <strain evidence="2 3">MCWD5</strain>
    </source>
</reference>
<keyword evidence="3" id="KW-1185">Reference proteome</keyword>
<dbReference type="EMBL" id="QRCT01000034">
    <property type="protein sequence ID" value="RDU22966.1"/>
    <property type="molecule type" value="Genomic_DNA"/>
</dbReference>
<dbReference type="PANTHER" id="PTHR35177">
    <property type="entry name" value="HYDROGENASE MATURATION FACTOR HYBG"/>
    <property type="match status" value="1"/>
</dbReference>
<dbReference type="GO" id="GO:0051604">
    <property type="term" value="P:protein maturation"/>
    <property type="evidence" value="ECO:0007669"/>
    <property type="project" value="TreeGrafter"/>
</dbReference>
<dbReference type="Gene3D" id="2.30.30.140">
    <property type="match status" value="1"/>
</dbReference>
<dbReference type="PRINTS" id="PR00445">
    <property type="entry name" value="HUPFHYPC"/>
</dbReference>
<gene>
    <name evidence="2" type="ORF">DWV06_11375</name>
</gene>
<dbReference type="GO" id="GO:1902670">
    <property type="term" value="F:carbon dioxide binding"/>
    <property type="evidence" value="ECO:0007669"/>
    <property type="project" value="TreeGrafter"/>
</dbReference>
<dbReference type="OrthoDB" id="9806017at2"/>
<evidence type="ECO:0000256" key="1">
    <source>
        <dbReference type="ARBA" id="ARBA00006018"/>
    </source>
</evidence>
<dbReference type="Pfam" id="PF01455">
    <property type="entry name" value="HupF_HypC"/>
    <property type="match status" value="1"/>
</dbReference>
<dbReference type="SUPFAM" id="SSF159127">
    <property type="entry name" value="HupF/HypC-like"/>
    <property type="match status" value="1"/>
</dbReference>
<name>A0A371ATS3_9FIRM</name>
<comment type="caution">
    <text evidence="2">The sequence shown here is derived from an EMBL/GenBank/DDBJ whole genome shotgun (WGS) entry which is preliminary data.</text>
</comment>
<protein>
    <submittedName>
        <fullName evidence="2">HypC/HybG/HupF family hydrogenase formation chaperone</fullName>
    </submittedName>
</protein>
<dbReference type="InterPro" id="IPR001109">
    <property type="entry name" value="Hydrogenase_HupF/HypC"/>
</dbReference>
<dbReference type="NCBIfam" id="TIGR00074">
    <property type="entry name" value="hypC_hupF"/>
    <property type="match status" value="1"/>
</dbReference>
<comment type="similarity">
    <text evidence="1">Belongs to the HupF/HypC family.</text>
</comment>
<dbReference type="PANTHER" id="PTHR35177:SF2">
    <property type="entry name" value="HYDROGENASE MATURATION FACTOR HYBG"/>
    <property type="match status" value="1"/>
</dbReference>
<dbReference type="InterPro" id="IPR019812">
    <property type="entry name" value="Hydgase_assmbl_chp_CS"/>
</dbReference>
<dbReference type="PROSITE" id="PS01097">
    <property type="entry name" value="HUPF_HYPC"/>
    <property type="match status" value="1"/>
</dbReference>
<evidence type="ECO:0000313" key="3">
    <source>
        <dbReference type="Proteomes" id="UP000255036"/>
    </source>
</evidence>
<dbReference type="AlphaFoldDB" id="A0A371ATS3"/>
<proteinExistence type="inferred from homology"/>
<dbReference type="GO" id="GO:0005506">
    <property type="term" value="F:iron ion binding"/>
    <property type="evidence" value="ECO:0007669"/>
    <property type="project" value="TreeGrafter"/>
</dbReference>
<evidence type="ECO:0000313" key="2">
    <source>
        <dbReference type="EMBL" id="RDU22966.1"/>
    </source>
</evidence>
<sequence length="72" mass="7873">MCVALPGKVIKTNGNLATVDFNGNIIQAQAGLVEVNEGDFCLVHAGCILQKLNQEEAVDMLELFQELEDLQR</sequence>
<accession>A0A371ATS3</accession>
<organism evidence="2 3">
    <name type="scientific">Anaerosacchariphilus polymeriproducens</name>
    <dbReference type="NCBI Taxonomy" id="1812858"/>
    <lineage>
        <taxon>Bacteria</taxon>
        <taxon>Bacillati</taxon>
        <taxon>Bacillota</taxon>
        <taxon>Clostridia</taxon>
        <taxon>Lachnospirales</taxon>
        <taxon>Lachnospiraceae</taxon>
        <taxon>Anaerosacchariphilus</taxon>
    </lineage>
</organism>